<evidence type="ECO:0000259" key="1">
    <source>
        <dbReference type="Pfam" id="PF00561"/>
    </source>
</evidence>
<evidence type="ECO:0000313" key="2">
    <source>
        <dbReference type="EMBL" id="WOJ94705.1"/>
    </source>
</evidence>
<feature type="domain" description="AB hydrolase-1" evidence="1">
    <location>
        <begin position="84"/>
        <end position="216"/>
    </location>
</feature>
<reference evidence="2 3" key="1">
    <citation type="submission" date="2023-10" db="EMBL/GenBank/DDBJ databases">
        <title>Two novel species belonging to the OM43/NOR5 clade.</title>
        <authorList>
            <person name="Park M."/>
        </authorList>
    </citation>
    <scope>NUCLEOTIDE SEQUENCE [LARGE SCALE GENOMIC DNA]</scope>
    <source>
        <strain evidence="2 3">IMCC43200</strain>
    </source>
</reference>
<dbReference type="Gene3D" id="3.40.50.1820">
    <property type="entry name" value="alpha/beta hydrolase"/>
    <property type="match status" value="1"/>
</dbReference>
<dbReference type="PANTHER" id="PTHR43798">
    <property type="entry name" value="MONOACYLGLYCEROL LIPASE"/>
    <property type="match status" value="1"/>
</dbReference>
<proteinExistence type="predicted"/>
<evidence type="ECO:0000313" key="3">
    <source>
        <dbReference type="Proteomes" id="UP001626537"/>
    </source>
</evidence>
<dbReference type="InterPro" id="IPR050266">
    <property type="entry name" value="AB_hydrolase_sf"/>
</dbReference>
<keyword evidence="3" id="KW-1185">Reference proteome</keyword>
<accession>A0ABZ0I6C2</accession>
<dbReference type="GO" id="GO:0016787">
    <property type="term" value="F:hydrolase activity"/>
    <property type="evidence" value="ECO:0007669"/>
    <property type="project" value="UniProtKB-KW"/>
</dbReference>
<organism evidence="2 3">
    <name type="scientific">Congregibacter variabilis</name>
    <dbReference type="NCBI Taxonomy" id="3081200"/>
    <lineage>
        <taxon>Bacteria</taxon>
        <taxon>Pseudomonadati</taxon>
        <taxon>Pseudomonadota</taxon>
        <taxon>Gammaproteobacteria</taxon>
        <taxon>Cellvibrionales</taxon>
        <taxon>Halieaceae</taxon>
        <taxon>Congregibacter</taxon>
    </lineage>
</organism>
<dbReference type="RefSeq" id="WP_407349342.1">
    <property type="nucleotide sequence ID" value="NZ_CP136864.1"/>
</dbReference>
<dbReference type="PANTHER" id="PTHR43798:SF33">
    <property type="entry name" value="HYDROLASE, PUTATIVE (AFU_ORTHOLOGUE AFUA_2G14860)-RELATED"/>
    <property type="match status" value="1"/>
</dbReference>
<dbReference type="EMBL" id="CP136864">
    <property type="protein sequence ID" value="WOJ94705.1"/>
    <property type="molecule type" value="Genomic_DNA"/>
</dbReference>
<keyword evidence="2" id="KW-0378">Hydrolase</keyword>
<dbReference type="Proteomes" id="UP001626537">
    <property type="component" value="Chromosome"/>
</dbReference>
<dbReference type="Pfam" id="PF00561">
    <property type="entry name" value="Abhydrolase_1"/>
    <property type="match status" value="1"/>
</dbReference>
<dbReference type="PRINTS" id="PR00412">
    <property type="entry name" value="EPOXHYDRLASE"/>
</dbReference>
<dbReference type="InterPro" id="IPR000073">
    <property type="entry name" value="AB_hydrolase_1"/>
</dbReference>
<gene>
    <name evidence="2" type="ORF">R0135_05935</name>
</gene>
<name>A0ABZ0I6C2_9GAMM</name>
<protein>
    <submittedName>
        <fullName evidence="2">Alpha/beta hydrolase</fullName>
    </submittedName>
</protein>
<dbReference type="InterPro" id="IPR000639">
    <property type="entry name" value="Epox_hydrolase-like"/>
</dbReference>
<dbReference type="InterPro" id="IPR029058">
    <property type="entry name" value="AB_hydrolase_fold"/>
</dbReference>
<sequence length="348" mass="38974">MSIRAWLCSQPDTFCPNVTFGTNSATEARHDLPRLDIDLCLDRRIETMANYPSLQADIDNWYASASYFDWQGSRICYQHKGAGPVLLMVHGFPTAGCDWCDMAKGLAEHFTIIAPDIADAGQSANPTRQTYTLHEHADMLEALLKHLDFGSAHLLGHDVGDAICQELIARQNEQSLGFLIQSCVFLNGGILMKAHRPRFLQSRLAGRYGEWIARFLPAQPFMKTISNIFGERKPGPEALRTLWSVSTGINGRASLARRSQNMHDRRQHAGRWVRALQETDIPLCMINGVMDPISGAHACEAIEREIPAIELIRLEGVGHFPLIEAPQQCVEHLLSFHRRLGLKITVEQ</sequence>
<dbReference type="SUPFAM" id="SSF53474">
    <property type="entry name" value="alpha/beta-Hydrolases"/>
    <property type="match status" value="1"/>
</dbReference>